<dbReference type="RefSeq" id="WP_120101755.1">
    <property type="nucleotide sequence ID" value="NZ_QKNY01000005.1"/>
</dbReference>
<dbReference type="Gene3D" id="3.40.50.1010">
    <property type="entry name" value="5'-nuclease"/>
    <property type="match status" value="1"/>
</dbReference>
<dbReference type="OrthoDB" id="220712at2157"/>
<gene>
    <name evidence="2" type="ORF">DM826_04080</name>
</gene>
<evidence type="ECO:0000313" key="3">
    <source>
        <dbReference type="Proteomes" id="UP000276588"/>
    </source>
</evidence>
<evidence type="ECO:0000313" key="2">
    <source>
        <dbReference type="EMBL" id="RJX44258.1"/>
    </source>
</evidence>
<dbReference type="InterPro" id="IPR029060">
    <property type="entry name" value="PIN-like_dom_sf"/>
</dbReference>
<dbReference type="SUPFAM" id="SSF88723">
    <property type="entry name" value="PIN domain-like"/>
    <property type="match status" value="1"/>
</dbReference>
<keyword evidence="3" id="KW-1185">Reference proteome</keyword>
<sequence length="145" mass="15954">MTVVFDAEPLIAFAFDEPGAATVEEWLDRVYDGDRAGYVATVTLAEVRYIAARKASPEQADAHIRRLRELGLTEYEIDDCWQTVAELKRQHALALGDAYAVAAAADLATDREGVTLLVGADDDFDTIEGDNEFEPGIERFRTEAA</sequence>
<feature type="domain" description="PIN" evidence="1">
    <location>
        <begin position="3"/>
        <end position="127"/>
    </location>
</feature>
<evidence type="ECO:0000259" key="1">
    <source>
        <dbReference type="Pfam" id="PF01850"/>
    </source>
</evidence>
<organism evidence="2 3">
    <name type="scientific">Halonotius aquaticus</name>
    <dbReference type="NCBI Taxonomy" id="2216978"/>
    <lineage>
        <taxon>Archaea</taxon>
        <taxon>Methanobacteriati</taxon>
        <taxon>Methanobacteriota</taxon>
        <taxon>Stenosarchaea group</taxon>
        <taxon>Halobacteria</taxon>
        <taxon>Halobacteriales</taxon>
        <taxon>Haloferacaceae</taxon>
        <taxon>Halonotius</taxon>
    </lineage>
</organism>
<dbReference type="InterPro" id="IPR002716">
    <property type="entry name" value="PIN_dom"/>
</dbReference>
<reference evidence="2 3" key="1">
    <citation type="submission" date="2018-06" db="EMBL/GenBank/DDBJ databases">
        <title>Halonotius sp. F13-13 a new haloarchaeeon isolated from a solar saltern from Isla Cristina, Huelva, Spain.</title>
        <authorList>
            <person name="Duran-Viseras A."/>
            <person name="Sanchez-Porro C."/>
            <person name="Ventosa A."/>
        </authorList>
    </citation>
    <scope>NUCLEOTIDE SEQUENCE [LARGE SCALE GENOMIC DNA]</scope>
    <source>
        <strain evidence="2 3">F13-13</strain>
    </source>
</reference>
<comment type="caution">
    <text evidence="2">The sequence shown here is derived from an EMBL/GenBank/DDBJ whole genome shotgun (WGS) entry which is preliminary data.</text>
</comment>
<dbReference type="AlphaFoldDB" id="A0A3A6PPV4"/>
<dbReference type="Pfam" id="PF01850">
    <property type="entry name" value="PIN"/>
    <property type="match status" value="1"/>
</dbReference>
<name>A0A3A6PPV4_9EURY</name>
<protein>
    <submittedName>
        <fullName evidence="2">PIN domain-containing protein</fullName>
    </submittedName>
</protein>
<accession>A0A3A6PPV4</accession>
<dbReference type="Proteomes" id="UP000276588">
    <property type="component" value="Unassembled WGS sequence"/>
</dbReference>
<dbReference type="EMBL" id="QKNY01000005">
    <property type="protein sequence ID" value="RJX44258.1"/>
    <property type="molecule type" value="Genomic_DNA"/>
</dbReference>
<proteinExistence type="predicted"/>